<dbReference type="Proteomes" id="UP000550729">
    <property type="component" value="Unassembled WGS sequence"/>
</dbReference>
<comment type="caution">
    <text evidence="3">The sequence shown here is derived from an EMBL/GenBank/DDBJ whole genome shotgun (WGS) entry which is preliminary data.</text>
</comment>
<proteinExistence type="predicted"/>
<name>A0A848L1N8_9ACTN</name>
<organism evidence="3 4">
    <name type="scientific">Gordonia asplenii</name>
    <dbReference type="NCBI Taxonomy" id="2725283"/>
    <lineage>
        <taxon>Bacteria</taxon>
        <taxon>Bacillati</taxon>
        <taxon>Actinomycetota</taxon>
        <taxon>Actinomycetes</taxon>
        <taxon>Mycobacteriales</taxon>
        <taxon>Gordoniaceae</taxon>
        <taxon>Gordonia</taxon>
    </lineage>
</organism>
<reference evidence="3 4" key="1">
    <citation type="submission" date="2020-04" db="EMBL/GenBank/DDBJ databases">
        <title>Gordonia sp. nov. TBRC 11910.</title>
        <authorList>
            <person name="Suriyachadkun C."/>
        </authorList>
    </citation>
    <scope>NUCLEOTIDE SEQUENCE [LARGE SCALE GENOMIC DNA]</scope>
    <source>
        <strain evidence="3 4">TBRC 11910</strain>
    </source>
</reference>
<dbReference type="AlphaFoldDB" id="A0A848L1N8"/>
<accession>A0A848L1N8</accession>
<dbReference type="InterPro" id="IPR021421">
    <property type="entry name" value="DUF3071"/>
</dbReference>
<protein>
    <submittedName>
        <fullName evidence="3">DUF3071 domain-containing protein</fullName>
    </submittedName>
</protein>
<feature type="domain" description="DUF3071" evidence="2">
    <location>
        <begin position="1"/>
        <end position="169"/>
    </location>
</feature>
<keyword evidence="4" id="KW-1185">Reference proteome</keyword>
<dbReference type="NCBIfam" id="NF040712">
    <property type="entry name" value="SepH"/>
    <property type="match status" value="1"/>
</dbReference>
<evidence type="ECO:0000313" key="3">
    <source>
        <dbReference type="EMBL" id="NMO01568.1"/>
    </source>
</evidence>
<sequence>MRELRVISVEADGSYVVVQDDETKEKFRIRADDRLRAAARGDLSRLGQIQIEMESTLRPREIQARIRAGATIEEVAAIAGVPPERIERFAHPVLLERTRATELAALSHPIREDGPAVQTLGEVVDTALTARGQSAAATDWDAWKGDDGFWVVQVRWQVGRTDNYAHWRYHPGAHGGTADPLDDLADELTDPEAVAIARRRLAPVAVPQMSRPAHSQTVAESFTVDAESVVTGRRPVEMPTIGVPVTQTPDVRAPESDVEPASSGQPASTVAPGHDQPEFGGSAEETTQLGFTVVGDDAAPGPTPDESAEAEAKARRRKQRKPSVPAWEDVLLGVRSNPNS</sequence>
<feature type="region of interest" description="Disordered" evidence="1">
    <location>
        <begin position="238"/>
        <end position="340"/>
    </location>
</feature>
<dbReference type="InterPro" id="IPR047682">
    <property type="entry name" value="SepH-like"/>
</dbReference>
<evidence type="ECO:0000256" key="1">
    <source>
        <dbReference type="SAM" id="MobiDB-lite"/>
    </source>
</evidence>
<dbReference type="Pfam" id="PF11268">
    <property type="entry name" value="DUF3071"/>
    <property type="match status" value="1"/>
</dbReference>
<evidence type="ECO:0000313" key="4">
    <source>
        <dbReference type="Proteomes" id="UP000550729"/>
    </source>
</evidence>
<dbReference type="RefSeq" id="WP_170194065.1">
    <property type="nucleotide sequence ID" value="NZ_JABBNB010000008.1"/>
</dbReference>
<gene>
    <name evidence="3" type="ORF">HH308_10125</name>
</gene>
<evidence type="ECO:0000259" key="2">
    <source>
        <dbReference type="Pfam" id="PF11268"/>
    </source>
</evidence>
<dbReference type="EMBL" id="JABBNB010000008">
    <property type="protein sequence ID" value="NMO01568.1"/>
    <property type="molecule type" value="Genomic_DNA"/>
</dbReference>